<dbReference type="GO" id="GO:0022857">
    <property type="term" value="F:transmembrane transporter activity"/>
    <property type="evidence" value="ECO:0007669"/>
    <property type="project" value="InterPro"/>
</dbReference>
<evidence type="ECO:0000259" key="9">
    <source>
        <dbReference type="PROSITE" id="PS50850"/>
    </source>
</evidence>
<comment type="subcellular location">
    <subcellularLocation>
        <location evidence="1">Membrane</location>
        <topology evidence="1">Multi-pass membrane protein</topology>
    </subcellularLocation>
</comment>
<keyword evidence="11" id="KW-1185">Reference proteome</keyword>
<dbReference type="GO" id="GO:0016020">
    <property type="term" value="C:membrane"/>
    <property type="evidence" value="ECO:0007669"/>
    <property type="project" value="UniProtKB-SubCell"/>
</dbReference>
<feature type="transmembrane region" description="Helical" evidence="8">
    <location>
        <begin position="372"/>
        <end position="393"/>
    </location>
</feature>
<dbReference type="PANTHER" id="PTHR23511:SF5">
    <property type="entry name" value="MAJOR FACILITATOR-TYPE TRANSPORTER HXNZ-RELATED"/>
    <property type="match status" value="1"/>
</dbReference>
<dbReference type="InterPro" id="IPR020846">
    <property type="entry name" value="MFS_dom"/>
</dbReference>
<evidence type="ECO:0000256" key="5">
    <source>
        <dbReference type="ARBA" id="ARBA00022989"/>
    </source>
</evidence>
<reference evidence="10" key="1">
    <citation type="submission" date="2023-02" db="EMBL/GenBank/DDBJ databases">
        <title>Identification and recombinant expression of a fungal hydrolase from Papiliotrema laurentii that hydrolyzes apple cutin and clears colloidal polyester polyurethane.</title>
        <authorList>
            <consortium name="DOE Joint Genome Institute"/>
            <person name="Roman V.A."/>
            <person name="Bojanowski C."/>
            <person name="Crable B.R."/>
            <person name="Wagner D.N."/>
            <person name="Hung C.S."/>
            <person name="Nadeau L.J."/>
            <person name="Schratz L."/>
            <person name="Haridas S."/>
            <person name="Pangilinan J."/>
            <person name="Lipzen A."/>
            <person name="Na H."/>
            <person name="Yan M."/>
            <person name="Ng V."/>
            <person name="Grigoriev I.V."/>
            <person name="Spatafora J.W."/>
            <person name="Barlow D."/>
            <person name="Biffinger J."/>
            <person name="Kelley-Loughnane N."/>
            <person name="Varaljay V.A."/>
            <person name="Crookes-Goodson W.J."/>
        </authorList>
    </citation>
    <scope>NUCLEOTIDE SEQUENCE</scope>
    <source>
        <strain evidence="10">5307AH</strain>
    </source>
</reference>
<feature type="region of interest" description="Disordered" evidence="7">
    <location>
        <begin position="1"/>
        <end position="53"/>
    </location>
</feature>
<dbReference type="Gene3D" id="1.20.1250.20">
    <property type="entry name" value="MFS general substrate transporter like domains"/>
    <property type="match status" value="1"/>
</dbReference>
<dbReference type="PANTHER" id="PTHR23511">
    <property type="entry name" value="SYNAPTIC VESICLE GLYCOPROTEIN 2"/>
    <property type="match status" value="1"/>
</dbReference>
<feature type="transmembrane region" description="Helical" evidence="8">
    <location>
        <begin position="263"/>
        <end position="282"/>
    </location>
</feature>
<feature type="transmembrane region" description="Helical" evidence="8">
    <location>
        <begin position="448"/>
        <end position="464"/>
    </location>
</feature>
<feature type="transmembrane region" description="Helical" evidence="8">
    <location>
        <begin position="539"/>
        <end position="558"/>
    </location>
</feature>
<name>A0AAD9CTA8_PAPLA</name>
<dbReference type="InterPro" id="IPR036259">
    <property type="entry name" value="MFS_trans_sf"/>
</dbReference>
<dbReference type="PROSITE" id="PS50850">
    <property type="entry name" value="MFS"/>
    <property type="match status" value="1"/>
</dbReference>
<evidence type="ECO:0000256" key="3">
    <source>
        <dbReference type="ARBA" id="ARBA00022448"/>
    </source>
</evidence>
<evidence type="ECO:0000256" key="1">
    <source>
        <dbReference type="ARBA" id="ARBA00004141"/>
    </source>
</evidence>
<gene>
    <name evidence="10" type="ORF">DB88DRAFT_499707</name>
</gene>
<evidence type="ECO:0000256" key="8">
    <source>
        <dbReference type="SAM" id="Phobius"/>
    </source>
</evidence>
<comment type="caution">
    <text evidence="10">The sequence shown here is derived from an EMBL/GenBank/DDBJ whole genome shotgun (WGS) entry which is preliminary data.</text>
</comment>
<feature type="transmembrane region" description="Helical" evidence="8">
    <location>
        <begin position="127"/>
        <end position="146"/>
    </location>
</feature>
<evidence type="ECO:0000313" key="11">
    <source>
        <dbReference type="Proteomes" id="UP001182556"/>
    </source>
</evidence>
<feature type="transmembrane region" description="Helical" evidence="8">
    <location>
        <begin position="94"/>
        <end position="115"/>
    </location>
</feature>
<dbReference type="SUPFAM" id="SSF103473">
    <property type="entry name" value="MFS general substrate transporter"/>
    <property type="match status" value="1"/>
</dbReference>
<dbReference type="EMBL" id="JAODAN010000011">
    <property type="protein sequence ID" value="KAK1921127.1"/>
    <property type="molecule type" value="Genomic_DNA"/>
</dbReference>
<dbReference type="AlphaFoldDB" id="A0AAD9CTA8"/>
<dbReference type="FunFam" id="1.20.1250.20:FF:000171">
    <property type="entry name" value="MFS general substrate transporter"/>
    <property type="match status" value="1"/>
</dbReference>
<feature type="domain" description="Major facilitator superfamily (MFS) profile" evidence="9">
    <location>
        <begin position="94"/>
        <end position="561"/>
    </location>
</feature>
<keyword evidence="5 8" id="KW-1133">Transmembrane helix</keyword>
<dbReference type="InterPro" id="IPR011701">
    <property type="entry name" value="MFS"/>
</dbReference>
<evidence type="ECO:0000256" key="2">
    <source>
        <dbReference type="ARBA" id="ARBA00008335"/>
    </source>
</evidence>
<feature type="transmembrane region" description="Helical" evidence="8">
    <location>
        <begin position="180"/>
        <end position="200"/>
    </location>
</feature>
<feature type="transmembrane region" description="Helical" evidence="8">
    <location>
        <begin position="215"/>
        <end position="239"/>
    </location>
</feature>
<protein>
    <submittedName>
        <fullName evidence="10">MFS general substrate transporter</fullName>
    </submittedName>
</protein>
<dbReference type="Pfam" id="PF07690">
    <property type="entry name" value="MFS_1"/>
    <property type="match status" value="1"/>
</dbReference>
<feature type="compositionally biased region" description="Basic and acidic residues" evidence="7">
    <location>
        <begin position="42"/>
        <end position="53"/>
    </location>
</feature>
<evidence type="ECO:0000256" key="7">
    <source>
        <dbReference type="SAM" id="MobiDB-lite"/>
    </source>
</evidence>
<organism evidence="10 11">
    <name type="scientific">Papiliotrema laurentii</name>
    <name type="common">Cryptococcus laurentii</name>
    <dbReference type="NCBI Taxonomy" id="5418"/>
    <lineage>
        <taxon>Eukaryota</taxon>
        <taxon>Fungi</taxon>
        <taxon>Dikarya</taxon>
        <taxon>Basidiomycota</taxon>
        <taxon>Agaricomycotina</taxon>
        <taxon>Tremellomycetes</taxon>
        <taxon>Tremellales</taxon>
        <taxon>Rhynchogastremaceae</taxon>
        <taxon>Papiliotrema</taxon>
    </lineage>
</organism>
<sequence length="566" mass="61048">MSGAKPSTHELVPDISPSLSPSPAFDSNEEKPDTMVNHSKRFRSDSNDSEKHLDPLDKFARAKAEGVKPAFMAKCEVINEAIREIGMGRFQYELFFTAGFGWFADNIWLQGVAILLPAIANEYRGPVFVKLLTLALYAGLICGASFWGCSADVVGRRIAWNATLVIGGIFGLVSGASPSFSALCVFIALIGFGVGGNLPVDGTMFIEFIPGKQQWLLTLLSVWWAIGQVVGSLIAWGFLRKYSCPTPPEGTYCSKESNMGWRYTFYTLGAMMIFLWVGRYFVCPVYESPKFLISVGRDEDAVDVIQKIAKRNGKTSTLAIEDLRSAALPYLDSDSVSEGTAVTKLTTMELVKSTFEDLSFEHVRSLFSTPRLAWSTSLVIFCYAAIGLAYPLYNGFLGVYLSQKNSELNAGASLDDTYAAFTYQAACGVPGSIAAAALVEWGKGGRKFAMSFFTVGAGVILFGLTQAKTSVQVNALTCVASFFQNAFYGVLYGYAPEVFPTPSRGTGDALASASNRITGIFAPVIAIYSNASATPDGPVFASAAIYVATGLVMLLLPIETRGKTAW</sequence>
<evidence type="ECO:0000256" key="6">
    <source>
        <dbReference type="ARBA" id="ARBA00023136"/>
    </source>
</evidence>
<dbReference type="CDD" id="cd17316">
    <property type="entry name" value="MFS_SV2_like"/>
    <property type="match status" value="1"/>
</dbReference>
<evidence type="ECO:0000313" key="10">
    <source>
        <dbReference type="EMBL" id="KAK1921127.1"/>
    </source>
</evidence>
<feature type="transmembrane region" description="Helical" evidence="8">
    <location>
        <begin position="476"/>
        <end position="495"/>
    </location>
</feature>
<keyword evidence="4 8" id="KW-0812">Transmembrane</keyword>
<feature type="transmembrane region" description="Helical" evidence="8">
    <location>
        <begin position="158"/>
        <end position="174"/>
    </location>
</feature>
<dbReference type="Proteomes" id="UP001182556">
    <property type="component" value="Unassembled WGS sequence"/>
</dbReference>
<keyword evidence="6 8" id="KW-0472">Membrane</keyword>
<keyword evidence="3" id="KW-0813">Transport</keyword>
<accession>A0AAD9CTA8</accession>
<evidence type="ECO:0000256" key="4">
    <source>
        <dbReference type="ARBA" id="ARBA00022692"/>
    </source>
</evidence>
<proteinExistence type="inferred from homology"/>
<comment type="similarity">
    <text evidence="2">Belongs to the major facilitator superfamily.</text>
</comment>